<name>A0ACB7Z295_9ERIC</name>
<comment type="caution">
    <text evidence="1">The sequence shown here is derived from an EMBL/GenBank/DDBJ whole genome shotgun (WGS) entry which is preliminary data.</text>
</comment>
<gene>
    <name evidence="1" type="ORF">Vadar_003352</name>
</gene>
<sequence>MAFTNNCQCICLAVLFIMGILASQATPRSLQDESIVEKHKQWMARYGRVYKDAKEEGRRLQIFRDNVDYIESSNNAANKPYKLGVNQFADLTNEEFKLRNQFKSRRSSTATSSFKYESVTDV</sequence>
<protein>
    <submittedName>
        <fullName evidence="1">Uncharacterized protein</fullName>
    </submittedName>
</protein>
<keyword evidence="2" id="KW-1185">Reference proteome</keyword>
<organism evidence="1 2">
    <name type="scientific">Vaccinium darrowii</name>
    <dbReference type="NCBI Taxonomy" id="229202"/>
    <lineage>
        <taxon>Eukaryota</taxon>
        <taxon>Viridiplantae</taxon>
        <taxon>Streptophyta</taxon>
        <taxon>Embryophyta</taxon>
        <taxon>Tracheophyta</taxon>
        <taxon>Spermatophyta</taxon>
        <taxon>Magnoliopsida</taxon>
        <taxon>eudicotyledons</taxon>
        <taxon>Gunneridae</taxon>
        <taxon>Pentapetalae</taxon>
        <taxon>asterids</taxon>
        <taxon>Ericales</taxon>
        <taxon>Ericaceae</taxon>
        <taxon>Vaccinioideae</taxon>
        <taxon>Vaccinieae</taxon>
        <taxon>Vaccinium</taxon>
    </lineage>
</organism>
<reference evidence="1 2" key="1">
    <citation type="journal article" date="2021" name="Hortic Res">
        <title>High-quality reference genome and annotation aids understanding of berry development for evergreen blueberry (Vaccinium darrowii).</title>
        <authorList>
            <person name="Yu J."/>
            <person name="Hulse-Kemp A.M."/>
            <person name="Babiker E."/>
            <person name="Staton M."/>
        </authorList>
    </citation>
    <scope>NUCLEOTIDE SEQUENCE [LARGE SCALE GENOMIC DNA]</scope>
    <source>
        <strain evidence="2">cv. NJ 8807/NJ 8810</strain>
        <tissue evidence="1">Young leaf</tissue>
    </source>
</reference>
<accession>A0ACB7Z295</accession>
<proteinExistence type="predicted"/>
<dbReference type="Proteomes" id="UP000828048">
    <property type="component" value="Chromosome 4"/>
</dbReference>
<evidence type="ECO:0000313" key="1">
    <source>
        <dbReference type="EMBL" id="KAH7859620.1"/>
    </source>
</evidence>
<dbReference type="EMBL" id="CM037154">
    <property type="protein sequence ID" value="KAH7859620.1"/>
    <property type="molecule type" value="Genomic_DNA"/>
</dbReference>
<evidence type="ECO:0000313" key="2">
    <source>
        <dbReference type="Proteomes" id="UP000828048"/>
    </source>
</evidence>